<keyword evidence="13" id="KW-0966">Cell projection</keyword>
<keyword evidence="16" id="KW-1185">Reference proteome</keyword>
<evidence type="ECO:0000256" key="11">
    <source>
        <dbReference type="ARBA" id="ARBA00023136"/>
    </source>
</evidence>
<dbReference type="InterPro" id="IPR024133">
    <property type="entry name" value="TM_138"/>
</dbReference>
<evidence type="ECO:0000256" key="8">
    <source>
        <dbReference type="ARBA" id="ARBA00022794"/>
    </source>
</evidence>
<comment type="similarity">
    <text evidence="4">Belongs to the TMEM138 family.</text>
</comment>
<evidence type="ECO:0000256" key="2">
    <source>
        <dbReference type="ARBA" id="ARBA00004128"/>
    </source>
</evidence>
<dbReference type="GO" id="GO:0005774">
    <property type="term" value="C:vacuolar membrane"/>
    <property type="evidence" value="ECO:0007669"/>
    <property type="project" value="UniProtKB-SubCell"/>
</dbReference>
<keyword evidence="12" id="KW-0325">Glycoprotein</keyword>
<evidence type="ECO:0000256" key="6">
    <source>
        <dbReference type="ARBA" id="ARBA00022554"/>
    </source>
</evidence>
<proteinExistence type="inferred from homology"/>
<keyword evidence="9 14" id="KW-1133">Transmembrane helix</keyword>
<gene>
    <name evidence="15" type="ORF">BN2614_LOCUS1</name>
</gene>
<dbReference type="Proteomes" id="UP000269945">
    <property type="component" value="Unassembled WGS sequence"/>
</dbReference>
<dbReference type="AlphaFoldDB" id="A0A9X9Q767"/>
<evidence type="ECO:0000256" key="14">
    <source>
        <dbReference type="SAM" id="Phobius"/>
    </source>
</evidence>
<feature type="transmembrane region" description="Helical" evidence="14">
    <location>
        <begin position="48"/>
        <end position="67"/>
    </location>
</feature>
<reference evidence="15 16" key="1">
    <citation type="submission" date="2018-10" db="EMBL/GenBank/DDBJ databases">
        <authorList>
            <person name="Ekblom R."/>
            <person name="Jareborg N."/>
        </authorList>
    </citation>
    <scope>NUCLEOTIDE SEQUENCE [LARGE SCALE GENOMIC DNA]</scope>
    <source>
        <tissue evidence="15">Muscle</tissue>
    </source>
</reference>
<comment type="caution">
    <text evidence="15">The sequence shown here is derived from an EMBL/GenBank/DDBJ whole genome shotgun (WGS) entry which is preliminary data.</text>
</comment>
<dbReference type="EMBL" id="CYRY02043194">
    <property type="protein sequence ID" value="VCX37385.1"/>
    <property type="molecule type" value="Genomic_DNA"/>
</dbReference>
<evidence type="ECO:0000256" key="9">
    <source>
        <dbReference type="ARBA" id="ARBA00022989"/>
    </source>
</evidence>
<keyword evidence="8" id="KW-0970">Cilium biogenesis/degradation</keyword>
<comment type="subcellular location">
    <subcellularLocation>
        <location evidence="3">Cell projection</location>
        <location evidence="3">Cilium</location>
    </subcellularLocation>
    <subcellularLocation>
        <location evidence="2">Vacuole membrane</location>
        <topology evidence="2">Multi-pass membrane protein</topology>
    </subcellularLocation>
</comment>
<name>A0A9X9Q767_GULGU</name>
<sequence length="68" mass="7624">MAPLILVLFFIQDTAILFNISILFLLFSNTFVFQAGLGNPVFQKFKGTALLTAVFFAPSIFLHVWVIT</sequence>
<keyword evidence="11 14" id="KW-0472">Membrane</keyword>
<dbReference type="Pfam" id="PF14935">
    <property type="entry name" value="TMEM138"/>
    <property type="match status" value="1"/>
</dbReference>
<evidence type="ECO:0000256" key="12">
    <source>
        <dbReference type="ARBA" id="ARBA00023180"/>
    </source>
</evidence>
<keyword evidence="10" id="KW-0969">Cilium</keyword>
<evidence type="ECO:0000313" key="15">
    <source>
        <dbReference type="EMBL" id="VCX37385.1"/>
    </source>
</evidence>
<keyword evidence="7 14" id="KW-0812">Transmembrane</keyword>
<evidence type="ECO:0000256" key="4">
    <source>
        <dbReference type="ARBA" id="ARBA00010572"/>
    </source>
</evidence>
<organism evidence="15 16">
    <name type="scientific">Gulo gulo</name>
    <name type="common">Wolverine</name>
    <name type="synonym">Gluton</name>
    <dbReference type="NCBI Taxonomy" id="48420"/>
    <lineage>
        <taxon>Eukaryota</taxon>
        <taxon>Metazoa</taxon>
        <taxon>Chordata</taxon>
        <taxon>Craniata</taxon>
        <taxon>Vertebrata</taxon>
        <taxon>Euteleostomi</taxon>
        <taxon>Mammalia</taxon>
        <taxon>Eutheria</taxon>
        <taxon>Laurasiatheria</taxon>
        <taxon>Carnivora</taxon>
        <taxon>Caniformia</taxon>
        <taxon>Musteloidea</taxon>
        <taxon>Mustelidae</taxon>
        <taxon>Guloninae</taxon>
        <taxon>Gulo</taxon>
    </lineage>
</organism>
<accession>A0A9X9Q767</accession>
<evidence type="ECO:0000256" key="5">
    <source>
        <dbReference type="ARBA" id="ARBA00014515"/>
    </source>
</evidence>
<dbReference type="PANTHER" id="PTHR13306:SF6">
    <property type="entry name" value="TRANSMEMBRANE PROTEIN 138"/>
    <property type="match status" value="1"/>
</dbReference>
<comment type="function">
    <text evidence="1">Required for ciliogenesis.</text>
</comment>
<dbReference type="PANTHER" id="PTHR13306">
    <property type="entry name" value="TRANSMEMBRANE PROTEIN 138"/>
    <property type="match status" value="1"/>
</dbReference>
<evidence type="ECO:0000256" key="7">
    <source>
        <dbReference type="ARBA" id="ARBA00022692"/>
    </source>
</evidence>
<evidence type="ECO:0000256" key="3">
    <source>
        <dbReference type="ARBA" id="ARBA00004138"/>
    </source>
</evidence>
<evidence type="ECO:0000313" key="16">
    <source>
        <dbReference type="Proteomes" id="UP000269945"/>
    </source>
</evidence>
<dbReference type="GO" id="GO:0030030">
    <property type="term" value="P:cell projection organization"/>
    <property type="evidence" value="ECO:0007669"/>
    <property type="project" value="UniProtKB-KW"/>
</dbReference>
<evidence type="ECO:0000256" key="10">
    <source>
        <dbReference type="ARBA" id="ARBA00023069"/>
    </source>
</evidence>
<protein>
    <recommendedName>
        <fullName evidence="5">Transmembrane protein 138</fullName>
    </recommendedName>
</protein>
<evidence type="ECO:0000256" key="1">
    <source>
        <dbReference type="ARBA" id="ARBA00003709"/>
    </source>
</evidence>
<evidence type="ECO:0000256" key="13">
    <source>
        <dbReference type="ARBA" id="ARBA00023273"/>
    </source>
</evidence>
<feature type="transmembrane region" description="Helical" evidence="14">
    <location>
        <begin position="6"/>
        <end position="27"/>
    </location>
</feature>
<keyword evidence="6" id="KW-0926">Vacuole</keyword>
<dbReference type="GO" id="GO:0005929">
    <property type="term" value="C:cilium"/>
    <property type="evidence" value="ECO:0007669"/>
    <property type="project" value="UniProtKB-SubCell"/>
</dbReference>